<name>A0A3S3ALJ8_9NOCA</name>
<evidence type="ECO:0000313" key="8">
    <source>
        <dbReference type="Proteomes" id="UP000286208"/>
    </source>
</evidence>
<feature type="transmembrane region" description="Helical" evidence="6">
    <location>
        <begin position="639"/>
        <end position="657"/>
    </location>
</feature>
<dbReference type="PANTHER" id="PTHR39087:SF2">
    <property type="entry name" value="UPF0104 MEMBRANE PROTEIN MJ1595"/>
    <property type="match status" value="1"/>
</dbReference>
<feature type="transmembrane region" description="Helical" evidence="6">
    <location>
        <begin position="494"/>
        <end position="511"/>
    </location>
</feature>
<feature type="transmembrane region" description="Helical" evidence="6">
    <location>
        <begin position="145"/>
        <end position="161"/>
    </location>
</feature>
<feature type="transmembrane region" description="Helical" evidence="6">
    <location>
        <begin position="717"/>
        <end position="736"/>
    </location>
</feature>
<keyword evidence="3 6" id="KW-0812">Transmembrane</keyword>
<sequence length="796" mass="84554">MRVDGRDIPVTGSLLQPLARRTSDILRVVFALLLLGAVIAGSLITRSEWDALETSVSDIVGILSPEVSDTVYLLYGIAILALPFAILIQLVISRRWKLLAGYAAAGLIAGVALSFTGTGLAAPQWHLDVSDRLNTFLSQFLDDPRWIAMLAAVLTVSGPWLPKRWRRLWWALLLLFAPIHLIVSSIVPARSMLGLAVGYLVGAIIVLVVGTPALEVPLESAVEALQRLGHRITAFRVIAPAGSGPLILGAARDGEPEMIVELYGQNQRSSGAIRQFSQWLALRSSESAPVHASLGRAVEHRALMGIAVADLGLAASKPMAVTALDRGWKLYARPASHGAPIATLATDNPHPRDTLLEMVWASLGELHASQITHGDLRASEIRIDDGRALFDGFAFAELGPSEAQIQSDTAQMLLTTASLFGVGPAVRAALAAQGRDRILAASGRLTKSAMPSRLRKQAPESAGLLASIRDEVSNQTDIEKIAPEQVTRFTRNQIIQLVLLIGLVYVAYPFISQVPAFLTELKTANWWWALAGLIVSALTYVGAAAALWACASELVRYRHLLIMQVANTFAATTTPAGVGGLALSVRFLQKGGLGAVRATAAVALQQTVQVVTHVALLIFFSVAAGREADLSHFVPKGTILYLIAGVALGAVGTFMFIPKARRWLRNEVRPQLTEVLASLGELARSPGRFMLIVLGSAGTTLGAALALWASVEAFGGGTTFVTVTIVTMIGGTLASAAPTPGGVGAVEAALIGGLTAFGLPVGIAVPSVLLYRVLTCWLPVFCGWPTLRWLQKNDMV</sequence>
<gene>
    <name evidence="7" type="ORF">EGT67_21855</name>
</gene>
<evidence type="ECO:0000256" key="1">
    <source>
        <dbReference type="ARBA" id="ARBA00004651"/>
    </source>
</evidence>
<evidence type="ECO:0000256" key="2">
    <source>
        <dbReference type="ARBA" id="ARBA00022475"/>
    </source>
</evidence>
<reference evidence="7 8" key="1">
    <citation type="submission" date="2018-11" db="EMBL/GenBank/DDBJ databases">
        <title>Rhodococcus spongicola sp. nov. and Rhodococcus xishaensis sp. nov. from marine sponges.</title>
        <authorList>
            <person name="Li L."/>
            <person name="Lin H.W."/>
        </authorList>
    </citation>
    <scope>NUCLEOTIDE SEQUENCE [LARGE SCALE GENOMIC DNA]</scope>
    <source>
        <strain evidence="7 8">CCTCC AB2014297</strain>
    </source>
</reference>
<organism evidence="7 8">
    <name type="scientific">Prescottella agglutinans</name>
    <dbReference type="NCBI Taxonomy" id="1644129"/>
    <lineage>
        <taxon>Bacteria</taxon>
        <taxon>Bacillati</taxon>
        <taxon>Actinomycetota</taxon>
        <taxon>Actinomycetes</taxon>
        <taxon>Mycobacteriales</taxon>
        <taxon>Nocardiaceae</taxon>
        <taxon>Prescottella</taxon>
    </lineage>
</organism>
<accession>A0A3S3ALJ8</accession>
<evidence type="ECO:0000256" key="5">
    <source>
        <dbReference type="ARBA" id="ARBA00023136"/>
    </source>
</evidence>
<feature type="transmembrane region" description="Helical" evidence="6">
    <location>
        <begin position="99"/>
        <end position="125"/>
    </location>
</feature>
<proteinExistence type="predicted"/>
<keyword evidence="4 6" id="KW-1133">Transmembrane helix</keyword>
<evidence type="ECO:0000256" key="3">
    <source>
        <dbReference type="ARBA" id="ARBA00022692"/>
    </source>
</evidence>
<dbReference type="InterPro" id="IPR022791">
    <property type="entry name" value="L-PG_synthase/AglD"/>
</dbReference>
<comment type="subcellular location">
    <subcellularLocation>
        <location evidence="1">Cell membrane</location>
        <topology evidence="1">Multi-pass membrane protein</topology>
    </subcellularLocation>
</comment>
<feature type="transmembrane region" description="Helical" evidence="6">
    <location>
        <begin position="689"/>
        <end position="711"/>
    </location>
</feature>
<dbReference type="Pfam" id="PF03706">
    <property type="entry name" value="LPG_synthase_TM"/>
    <property type="match status" value="1"/>
</dbReference>
<feature type="transmembrane region" description="Helical" evidence="6">
    <location>
        <begin position="560"/>
        <end position="583"/>
    </location>
</feature>
<dbReference type="EMBL" id="RKLP01000012">
    <property type="protein sequence ID" value="RVW07607.1"/>
    <property type="molecule type" value="Genomic_DNA"/>
</dbReference>
<feature type="transmembrane region" description="Helical" evidence="6">
    <location>
        <begin position="25"/>
        <end position="44"/>
    </location>
</feature>
<feature type="transmembrane region" description="Helical" evidence="6">
    <location>
        <begin position="526"/>
        <end position="548"/>
    </location>
</feature>
<keyword evidence="8" id="KW-1185">Reference proteome</keyword>
<feature type="transmembrane region" description="Helical" evidence="6">
    <location>
        <begin position="193"/>
        <end position="214"/>
    </location>
</feature>
<evidence type="ECO:0000256" key="6">
    <source>
        <dbReference type="SAM" id="Phobius"/>
    </source>
</evidence>
<protein>
    <submittedName>
        <fullName evidence="7">UPF0104 family protein</fullName>
    </submittedName>
</protein>
<dbReference type="Proteomes" id="UP000286208">
    <property type="component" value="Unassembled WGS sequence"/>
</dbReference>
<feature type="transmembrane region" description="Helical" evidence="6">
    <location>
        <begin position="72"/>
        <end position="92"/>
    </location>
</feature>
<dbReference type="AlphaFoldDB" id="A0A3S3ALJ8"/>
<keyword evidence="5 6" id="KW-0472">Membrane</keyword>
<comment type="caution">
    <text evidence="7">The sequence shown here is derived from an EMBL/GenBank/DDBJ whole genome shotgun (WGS) entry which is preliminary data.</text>
</comment>
<dbReference type="OrthoDB" id="5242664at2"/>
<evidence type="ECO:0000313" key="7">
    <source>
        <dbReference type="EMBL" id="RVW07607.1"/>
    </source>
</evidence>
<dbReference type="GO" id="GO:0005886">
    <property type="term" value="C:plasma membrane"/>
    <property type="evidence" value="ECO:0007669"/>
    <property type="project" value="UniProtKB-SubCell"/>
</dbReference>
<feature type="transmembrane region" description="Helical" evidence="6">
    <location>
        <begin position="743"/>
        <end position="763"/>
    </location>
</feature>
<evidence type="ECO:0000256" key="4">
    <source>
        <dbReference type="ARBA" id="ARBA00022989"/>
    </source>
</evidence>
<feature type="transmembrane region" description="Helical" evidence="6">
    <location>
        <begin position="168"/>
        <end position="187"/>
    </location>
</feature>
<dbReference type="RefSeq" id="WP_127918198.1">
    <property type="nucleotide sequence ID" value="NZ_RKLP01000012.1"/>
</dbReference>
<dbReference type="PANTHER" id="PTHR39087">
    <property type="entry name" value="UPF0104 MEMBRANE PROTEIN MJ1595"/>
    <property type="match status" value="1"/>
</dbReference>
<keyword evidence="2" id="KW-1003">Cell membrane</keyword>